<dbReference type="EMBL" id="LUGH01000025">
    <property type="protein sequence ID" value="OBZ91007.1"/>
    <property type="molecule type" value="Genomic_DNA"/>
</dbReference>
<dbReference type="AlphaFoldDB" id="A0A1C7NPH2"/>
<comment type="caution">
    <text evidence="2">The sequence shown here is derived from an EMBL/GenBank/DDBJ whole genome shotgun (WGS) entry which is preliminary data.</text>
</comment>
<proteinExistence type="predicted"/>
<gene>
    <name evidence="2" type="ORF">A0J61_00938</name>
</gene>
<name>A0A1C7NPH2_9FUNG</name>
<evidence type="ECO:0000256" key="1">
    <source>
        <dbReference type="SAM" id="MobiDB-lite"/>
    </source>
</evidence>
<dbReference type="Proteomes" id="UP000093000">
    <property type="component" value="Unassembled WGS sequence"/>
</dbReference>
<accession>A0A1C7NPH2</accession>
<organism evidence="2 3">
    <name type="scientific">Choanephora cucurbitarum</name>
    <dbReference type="NCBI Taxonomy" id="101091"/>
    <lineage>
        <taxon>Eukaryota</taxon>
        <taxon>Fungi</taxon>
        <taxon>Fungi incertae sedis</taxon>
        <taxon>Mucoromycota</taxon>
        <taxon>Mucoromycotina</taxon>
        <taxon>Mucoromycetes</taxon>
        <taxon>Mucorales</taxon>
        <taxon>Mucorineae</taxon>
        <taxon>Choanephoraceae</taxon>
        <taxon>Choanephoroideae</taxon>
        <taxon>Choanephora</taxon>
    </lineage>
</organism>
<dbReference type="InParanoid" id="A0A1C7NPH2"/>
<dbReference type="STRING" id="101091.A0A1C7NPH2"/>
<keyword evidence="3" id="KW-1185">Reference proteome</keyword>
<feature type="region of interest" description="Disordered" evidence="1">
    <location>
        <begin position="119"/>
        <end position="143"/>
    </location>
</feature>
<dbReference type="OrthoDB" id="2224620at2759"/>
<reference evidence="2 3" key="1">
    <citation type="submission" date="2016-03" db="EMBL/GenBank/DDBJ databases">
        <title>Choanephora cucurbitarum.</title>
        <authorList>
            <person name="Min B."/>
            <person name="Park H."/>
            <person name="Park J.-H."/>
            <person name="Shin H.-D."/>
            <person name="Choi I.-G."/>
        </authorList>
    </citation>
    <scope>NUCLEOTIDE SEQUENCE [LARGE SCALE GENOMIC DNA]</scope>
    <source>
        <strain evidence="2 3">KUS-F28377</strain>
    </source>
</reference>
<evidence type="ECO:0000313" key="3">
    <source>
        <dbReference type="Proteomes" id="UP000093000"/>
    </source>
</evidence>
<evidence type="ECO:0000313" key="2">
    <source>
        <dbReference type="EMBL" id="OBZ91007.1"/>
    </source>
</evidence>
<sequence length="453" mass="51007">MVIERFSLVFLVFLSFLVVSHIYHLAHYGYSIGGKTHHGFLDYPNEIASADAIKLSRFMESLHTLWQLDERVKKPFDREIERHQEPYWAKEIDVKDLNKRHQVIQTIAQEVLGILPPPSSSLARPPLHSPRETGNQAGIPKLNHKIVNPPEELKIKRPLRPHHPVSPECGHLPYEKQKMLSFSPQEFKTLHMKLDGLFSEGGLIHLRSSPDSDDIRIQLKLFAQREDLFTHVLLSEDNHTSSKFKTVHINHHHPSILKSCMVYQLDIIFPSSLTDYEDLNIKVNHASQIEGDLGNTVLNKFSVGLGRGAIKLKGIKAKELMLGTLNGIILGSYHPLNTFGAATVVGATKIELFPTSQGVKSTVVALDGPVKAIVSLPNKETNIGYTAHCWLCDPEIVPLQRPKDLHLTSSKRSTIKMGHFGELRGQGYINVHSRHGESKLIIDVLPERDRLVI</sequence>
<protein>
    <submittedName>
        <fullName evidence="2">Uncharacterized protein</fullName>
    </submittedName>
</protein>